<evidence type="ECO:0000313" key="2">
    <source>
        <dbReference type="EMBL" id="GFO13420.1"/>
    </source>
</evidence>
<sequence length="108" mass="12152">MVRTSRADPRAPPTSRTDPPPPYTSPADPPAPATSDVEKKVYPSRRVKYEEGKFTVICRIDVKTYNRIPVNRTMGEIWLANNTQAFDARRFLVISQDFRSPATNKASA</sequence>
<name>A0AAV4AYG9_9GAST</name>
<keyword evidence="3" id="KW-1185">Reference proteome</keyword>
<gene>
    <name evidence="2" type="ORF">PoB_003992500</name>
</gene>
<feature type="region of interest" description="Disordered" evidence="1">
    <location>
        <begin position="1"/>
        <end position="39"/>
    </location>
</feature>
<dbReference type="EMBL" id="BLXT01004491">
    <property type="protein sequence ID" value="GFO13420.1"/>
    <property type="molecule type" value="Genomic_DNA"/>
</dbReference>
<organism evidence="2 3">
    <name type="scientific">Plakobranchus ocellatus</name>
    <dbReference type="NCBI Taxonomy" id="259542"/>
    <lineage>
        <taxon>Eukaryota</taxon>
        <taxon>Metazoa</taxon>
        <taxon>Spiralia</taxon>
        <taxon>Lophotrochozoa</taxon>
        <taxon>Mollusca</taxon>
        <taxon>Gastropoda</taxon>
        <taxon>Heterobranchia</taxon>
        <taxon>Euthyneura</taxon>
        <taxon>Panpulmonata</taxon>
        <taxon>Sacoglossa</taxon>
        <taxon>Placobranchoidea</taxon>
        <taxon>Plakobranchidae</taxon>
        <taxon>Plakobranchus</taxon>
    </lineage>
</organism>
<reference evidence="2 3" key="1">
    <citation type="journal article" date="2021" name="Elife">
        <title>Chloroplast acquisition without the gene transfer in kleptoplastic sea slugs, Plakobranchus ocellatus.</title>
        <authorList>
            <person name="Maeda T."/>
            <person name="Takahashi S."/>
            <person name="Yoshida T."/>
            <person name="Shimamura S."/>
            <person name="Takaki Y."/>
            <person name="Nagai Y."/>
            <person name="Toyoda A."/>
            <person name="Suzuki Y."/>
            <person name="Arimoto A."/>
            <person name="Ishii H."/>
            <person name="Satoh N."/>
            <person name="Nishiyama T."/>
            <person name="Hasebe M."/>
            <person name="Maruyama T."/>
            <person name="Minagawa J."/>
            <person name="Obokata J."/>
            <person name="Shigenobu S."/>
        </authorList>
    </citation>
    <scope>NUCLEOTIDE SEQUENCE [LARGE SCALE GENOMIC DNA]</scope>
</reference>
<accession>A0AAV4AYG9</accession>
<feature type="compositionally biased region" description="Pro residues" evidence="1">
    <location>
        <begin position="18"/>
        <end position="32"/>
    </location>
</feature>
<comment type="caution">
    <text evidence="2">The sequence shown here is derived from an EMBL/GenBank/DDBJ whole genome shotgun (WGS) entry which is preliminary data.</text>
</comment>
<dbReference type="AlphaFoldDB" id="A0AAV4AYG9"/>
<evidence type="ECO:0000313" key="3">
    <source>
        <dbReference type="Proteomes" id="UP000735302"/>
    </source>
</evidence>
<proteinExistence type="predicted"/>
<protein>
    <submittedName>
        <fullName evidence="2">Uncharacterized protein</fullName>
    </submittedName>
</protein>
<evidence type="ECO:0000256" key="1">
    <source>
        <dbReference type="SAM" id="MobiDB-lite"/>
    </source>
</evidence>
<dbReference type="Proteomes" id="UP000735302">
    <property type="component" value="Unassembled WGS sequence"/>
</dbReference>